<comment type="caution">
    <text evidence="3">The sequence shown here is derived from an EMBL/GenBank/DDBJ whole genome shotgun (WGS) entry which is preliminary data.</text>
</comment>
<dbReference type="InterPro" id="IPR025877">
    <property type="entry name" value="MobA-like_NTP_Trfase"/>
</dbReference>
<keyword evidence="4" id="KW-1185">Reference proteome</keyword>
<dbReference type="GO" id="GO:0016779">
    <property type="term" value="F:nucleotidyltransferase activity"/>
    <property type="evidence" value="ECO:0007669"/>
    <property type="project" value="UniProtKB-ARBA"/>
</dbReference>
<organism evidence="3 4">
    <name type="scientific">Cellulomonas humilata</name>
    <dbReference type="NCBI Taxonomy" id="144055"/>
    <lineage>
        <taxon>Bacteria</taxon>
        <taxon>Bacillati</taxon>
        <taxon>Actinomycetota</taxon>
        <taxon>Actinomycetes</taxon>
        <taxon>Micrococcales</taxon>
        <taxon>Cellulomonadaceae</taxon>
        <taxon>Cellulomonas</taxon>
    </lineage>
</organism>
<sequence length="232" mass="24274">MGTGSPTRPRRPSGRRAARWRVVRASQVRRRSSRPPSGSAPHSRTGTVRDVPPSDASLCGIVLAAGAGTRHGGPKALVVPWLADAVHLLLDGGCERVVVVLGAAAQEARALVPDDERVTAVVAERWADGLGESLRTGLAHATGDAAVVTLVDLPGTPTSVITRLLARTGDLRQVVYDGRPGHPVLIAAGHWAPLAATLHGDRGARGYLVRHGVVEVECGDLHDGLDEDVSRT</sequence>
<name>A0A7Y6A441_9CELL</name>
<feature type="region of interest" description="Disordered" evidence="1">
    <location>
        <begin position="1"/>
        <end position="52"/>
    </location>
</feature>
<gene>
    <name evidence="3" type="ORF">HP550_14890</name>
</gene>
<feature type="compositionally biased region" description="Low complexity" evidence="1">
    <location>
        <begin position="34"/>
        <end position="44"/>
    </location>
</feature>
<dbReference type="EMBL" id="JABMCI010000067">
    <property type="protein sequence ID" value="NUU18540.1"/>
    <property type="molecule type" value="Genomic_DNA"/>
</dbReference>
<dbReference type="AlphaFoldDB" id="A0A7Y6A441"/>
<dbReference type="PANTHER" id="PTHR43777">
    <property type="entry name" value="MOLYBDENUM COFACTOR CYTIDYLYLTRANSFERASE"/>
    <property type="match status" value="1"/>
</dbReference>
<feature type="compositionally biased region" description="Basic residues" evidence="1">
    <location>
        <begin position="8"/>
        <end position="33"/>
    </location>
</feature>
<dbReference type="Proteomes" id="UP000565724">
    <property type="component" value="Unassembled WGS sequence"/>
</dbReference>
<dbReference type="CDD" id="cd04182">
    <property type="entry name" value="GT_2_like_f"/>
    <property type="match status" value="1"/>
</dbReference>
<reference evidence="3 4" key="1">
    <citation type="submission" date="2020-05" db="EMBL/GenBank/DDBJ databases">
        <title>Genome Sequencing of Type Strains.</title>
        <authorList>
            <person name="Lemaire J.F."/>
            <person name="Inderbitzin P."/>
            <person name="Gregorio O.A."/>
            <person name="Collins S.B."/>
            <person name="Wespe N."/>
            <person name="Knight-Connoni V."/>
        </authorList>
    </citation>
    <scope>NUCLEOTIDE SEQUENCE [LARGE SCALE GENOMIC DNA]</scope>
    <source>
        <strain evidence="3 4">ATCC 25174</strain>
    </source>
</reference>
<dbReference type="InterPro" id="IPR029044">
    <property type="entry name" value="Nucleotide-diphossugar_trans"/>
</dbReference>
<evidence type="ECO:0000313" key="4">
    <source>
        <dbReference type="Proteomes" id="UP000565724"/>
    </source>
</evidence>
<dbReference type="SUPFAM" id="SSF53448">
    <property type="entry name" value="Nucleotide-diphospho-sugar transferases"/>
    <property type="match status" value="1"/>
</dbReference>
<dbReference type="PANTHER" id="PTHR43777:SF1">
    <property type="entry name" value="MOLYBDENUM COFACTOR CYTIDYLYLTRANSFERASE"/>
    <property type="match status" value="1"/>
</dbReference>
<keyword evidence="3" id="KW-0808">Transferase</keyword>
<evidence type="ECO:0000259" key="2">
    <source>
        <dbReference type="Pfam" id="PF12804"/>
    </source>
</evidence>
<proteinExistence type="predicted"/>
<evidence type="ECO:0000313" key="3">
    <source>
        <dbReference type="EMBL" id="NUU18540.1"/>
    </source>
</evidence>
<dbReference type="Gene3D" id="3.90.550.10">
    <property type="entry name" value="Spore Coat Polysaccharide Biosynthesis Protein SpsA, Chain A"/>
    <property type="match status" value="1"/>
</dbReference>
<accession>A0A7Y6A441</accession>
<protein>
    <submittedName>
        <fullName evidence="3">Nucleotidyltransferase family protein</fullName>
    </submittedName>
</protein>
<dbReference type="Pfam" id="PF12804">
    <property type="entry name" value="NTP_transf_3"/>
    <property type="match status" value="1"/>
</dbReference>
<feature type="domain" description="MobA-like NTP transferase" evidence="2">
    <location>
        <begin position="60"/>
        <end position="211"/>
    </location>
</feature>
<evidence type="ECO:0000256" key="1">
    <source>
        <dbReference type="SAM" id="MobiDB-lite"/>
    </source>
</evidence>